<dbReference type="EMBL" id="JBBMER010000001">
    <property type="protein sequence ID" value="MEQ2378652.1"/>
    <property type="molecule type" value="Genomic_DNA"/>
</dbReference>
<accession>A0ABV1BTL3</accession>
<proteinExistence type="predicted"/>
<sequence>MDKSLLLGNGVNIQLGINSLKASEIRKRFSNNLKIYKPLIEKMFDVNMNKIIEEYSNVAEDESIEKLVTILEESIIENHKGYFTKNDEIRLEDIIVDIGLTSIFFNVETGINLKRQDVALKLADYKNIFTLNYYEFWDENHICKYLHGKFDLSMYDNIKKKILISEKWKNIPEYKKIIDELHKENDIDILYRNNTDVILSSTNKHKDKLHYVAGLYPSNDIYPSDDLLLINCKQLYEELDGIGHLDIYGMSPYGDVAIINKIKNVKNVKVYVYDKEHNAQLKEWEKILSTTNCEILDSGEFVI</sequence>
<dbReference type="RefSeq" id="WP_349153174.1">
    <property type="nucleotide sequence ID" value="NZ_JBBMER010000001.1"/>
</dbReference>
<dbReference type="Proteomes" id="UP001442364">
    <property type="component" value="Unassembled WGS sequence"/>
</dbReference>
<comment type="caution">
    <text evidence="1">The sequence shown here is derived from an EMBL/GenBank/DDBJ whole genome shotgun (WGS) entry which is preliminary data.</text>
</comment>
<name>A0ABV1BTL3_9FIRM</name>
<evidence type="ECO:0000313" key="2">
    <source>
        <dbReference type="Proteomes" id="UP001442364"/>
    </source>
</evidence>
<protein>
    <submittedName>
        <fullName evidence="1">Uncharacterized protein</fullName>
    </submittedName>
</protein>
<reference evidence="1 2" key="1">
    <citation type="submission" date="2024-03" db="EMBL/GenBank/DDBJ databases">
        <title>Human intestinal bacterial collection.</title>
        <authorList>
            <person name="Pauvert C."/>
            <person name="Hitch T.C.A."/>
            <person name="Clavel T."/>
        </authorList>
    </citation>
    <scope>NUCLEOTIDE SEQUENCE [LARGE SCALE GENOMIC DNA]</scope>
    <source>
        <strain evidence="1 2">CLA-AA-H255</strain>
    </source>
</reference>
<gene>
    <name evidence="1" type="ORF">WMO14_01955</name>
</gene>
<keyword evidence="2" id="KW-1185">Reference proteome</keyword>
<organism evidence="1 2">
    <name type="scientific">[Lactobacillus] rogosae</name>
    <dbReference type="NCBI Taxonomy" id="706562"/>
    <lineage>
        <taxon>Bacteria</taxon>
        <taxon>Bacillati</taxon>
        <taxon>Bacillota</taxon>
        <taxon>Clostridia</taxon>
        <taxon>Lachnospirales</taxon>
        <taxon>Lachnospiraceae</taxon>
        <taxon>Lachnospira</taxon>
    </lineage>
</organism>
<evidence type="ECO:0000313" key="1">
    <source>
        <dbReference type="EMBL" id="MEQ2378652.1"/>
    </source>
</evidence>